<dbReference type="AlphaFoldDB" id="A0A061AXI9"/>
<dbReference type="Pfam" id="PF16093">
    <property type="entry name" value="PAC4"/>
    <property type="match status" value="1"/>
</dbReference>
<gene>
    <name evidence="1" type="ORF">RHTO0S_06e12134g</name>
</gene>
<sequence length="142" mass="14821">MAGVTQTTPGITLHTLPLDLSRFDAAFSSPLFAQLTVLGPGAAMLAVGGQPLPFAWARDISVALSRPNGPPAATTLSKGSSASLTLSSRLAKRYSTQFFLSLDLSSLASDSTAGPANAERAILPLERALVEALDTVLERKKR</sequence>
<organism evidence="1">
    <name type="scientific">Rhodotorula toruloides</name>
    <name type="common">Yeast</name>
    <name type="synonym">Rhodosporidium toruloides</name>
    <dbReference type="NCBI Taxonomy" id="5286"/>
    <lineage>
        <taxon>Eukaryota</taxon>
        <taxon>Fungi</taxon>
        <taxon>Dikarya</taxon>
        <taxon>Basidiomycota</taxon>
        <taxon>Pucciniomycotina</taxon>
        <taxon>Microbotryomycetes</taxon>
        <taxon>Sporidiobolales</taxon>
        <taxon>Sporidiobolaceae</taxon>
        <taxon>Rhodotorula</taxon>
    </lineage>
</organism>
<name>A0A061AXI9_RHOTO</name>
<accession>A0A061AXI9</accession>
<dbReference type="OrthoDB" id="2527468at2759"/>
<protein>
    <submittedName>
        <fullName evidence="1">RHTO0S06e12134g1_1</fullName>
    </submittedName>
</protein>
<evidence type="ECO:0000313" key="1">
    <source>
        <dbReference type="EMBL" id="CDR42274.1"/>
    </source>
</evidence>
<reference evidence="1" key="1">
    <citation type="journal article" date="2014" name="Genome Announc.">
        <title>Draft genome sequence of Rhodosporidium toruloides CECT1137, an oleaginous yeast of biotechnological interest.</title>
        <authorList>
            <person name="Morin N."/>
            <person name="Calcas X."/>
            <person name="Devillers H."/>
            <person name="Durrens P."/>
            <person name="Sherman D.J."/>
            <person name="Nicaud J.-M."/>
            <person name="Neuveglise C."/>
        </authorList>
    </citation>
    <scope>NUCLEOTIDE SEQUENCE</scope>
    <source>
        <strain evidence="1">CECT1137</strain>
    </source>
</reference>
<dbReference type="EMBL" id="LK052941">
    <property type="protein sequence ID" value="CDR42274.1"/>
    <property type="molecule type" value="Genomic_DNA"/>
</dbReference>
<dbReference type="InterPro" id="IPR032157">
    <property type="entry name" value="PAC4"/>
</dbReference>
<dbReference type="GO" id="GO:0043248">
    <property type="term" value="P:proteasome assembly"/>
    <property type="evidence" value="ECO:0007669"/>
    <property type="project" value="InterPro"/>
</dbReference>
<proteinExistence type="predicted"/>